<dbReference type="EMBL" id="NTFI01000001">
    <property type="protein sequence ID" value="PHQ26761.1"/>
    <property type="molecule type" value="Genomic_DNA"/>
</dbReference>
<name>A0A2G1VJ04_9GAMM</name>
<proteinExistence type="predicted"/>
<sequence length="321" mass="34397">MQTYDVFNGDADGICALIQLRLAEPAETTLITGVKRDIALVQLVPASEPARVNILDISLDKNRDAVDTLLAAGCSVFYVDHHFPGDDLPDSPNFTALIDTQPTTCTSLLVDRHLGGRFHNWAIAAAFGDNLNAVGEELASKAGLSSDQTEALKTLGVCINYNGYGASVEDLHFHPADVYRECVKFEDPLELIDSAPVAWQQLRDGYEADMAQGLAAPVLSETATSLVVKLPDDAWARRVSGVLGNELANRNPDKACAIVTKSTDNIYLVSIRAPLNNRSGADEVARQFATGGGRKAAAGINALPAEQLQAFLDTVEGFWAD</sequence>
<dbReference type="SUPFAM" id="SSF64182">
    <property type="entry name" value="DHH phosphoesterases"/>
    <property type="match status" value="1"/>
</dbReference>
<evidence type="ECO:0000259" key="1">
    <source>
        <dbReference type="Pfam" id="PF02272"/>
    </source>
</evidence>
<protein>
    <submittedName>
        <fullName evidence="2">Acetyltransferase</fullName>
    </submittedName>
</protein>
<dbReference type="GO" id="GO:0016740">
    <property type="term" value="F:transferase activity"/>
    <property type="evidence" value="ECO:0007669"/>
    <property type="project" value="UniProtKB-KW"/>
</dbReference>
<keyword evidence="2" id="KW-0808">Transferase</keyword>
<organism evidence="2 3">
    <name type="scientific">Marinobacter guineae</name>
    <dbReference type="NCBI Taxonomy" id="432303"/>
    <lineage>
        <taxon>Bacteria</taxon>
        <taxon>Pseudomonadati</taxon>
        <taxon>Pseudomonadota</taxon>
        <taxon>Gammaproteobacteria</taxon>
        <taxon>Pseudomonadales</taxon>
        <taxon>Marinobacteraceae</taxon>
        <taxon>Marinobacter</taxon>
    </lineage>
</organism>
<reference evidence="2 3" key="1">
    <citation type="submission" date="2017-09" db="EMBL/GenBank/DDBJ databases">
        <title>The draft genome sequences of Marinobacter guineae M3B.</title>
        <authorList>
            <person name="Cao J."/>
        </authorList>
    </citation>
    <scope>NUCLEOTIDE SEQUENCE [LARGE SCALE GENOMIC DNA]</scope>
    <source>
        <strain evidence="2 3">M3B</strain>
    </source>
</reference>
<evidence type="ECO:0000313" key="3">
    <source>
        <dbReference type="Proteomes" id="UP000229044"/>
    </source>
</evidence>
<dbReference type="InterPro" id="IPR003156">
    <property type="entry name" value="DHHA1_dom"/>
</dbReference>
<feature type="domain" description="DHHA1" evidence="1">
    <location>
        <begin position="227"/>
        <end position="318"/>
    </location>
</feature>
<dbReference type="InterPro" id="IPR038763">
    <property type="entry name" value="DHH_sf"/>
</dbReference>
<keyword evidence="3" id="KW-1185">Reference proteome</keyword>
<dbReference type="Pfam" id="PF02272">
    <property type="entry name" value="DHHA1"/>
    <property type="match status" value="1"/>
</dbReference>
<evidence type="ECO:0000313" key="2">
    <source>
        <dbReference type="EMBL" id="PHQ26761.1"/>
    </source>
</evidence>
<dbReference type="RefSeq" id="WP_099616836.1">
    <property type="nucleotide sequence ID" value="NZ_KZ319339.1"/>
</dbReference>
<accession>A0A2G1VJ04</accession>
<dbReference type="AlphaFoldDB" id="A0A2G1VJ04"/>
<dbReference type="OrthoDB" id="5429547at2"/>
<dbReference type="Proteomes" id="UP000229044">
    <property type="component" value="Unassembled WGS sequence"/>
</dbReference>
<gene>
    <name evidence="2" type="ORF">CLH62_04025</name>
</gene>
<comment type="caution">
    <text evidence="2">The sequence shown here is derived from an EMBL/GenBank/DDBJ whole genome shotgun (WGS) entry which is preliminary data.</text>
</comment>
<dbReference type="GO" id="GO:0003676">
    <property type="term" value="F:nucleic acid binding"/>
    <property type="evidence" value="ECO:0007669"/>
    <property type="project" value="InterPro"/>
</dbReference>